<name>A0ABZ2BDS8_9HYPH</name>
<protein>
    <recommendedName>
        <fullName evidence="3">DksA C4-type domain-containing protein</fullName>
    </recommendedName>
</protein>
<keyword evidence="2" id="KW-1185">Reference proteome</keyword>
<proteinExistence type="predicted"/>
<reference evidence="1" key="1">
    <citation type="submission" date="2023-08" db="EMBL/GenBank/DDBJ databases">
        <title>Complete genome sequence of Sinorhizobium chiapanecum ITTG S70 isolated from Acaciella angustissima nodules in Chiapas-Mexico.</title>
        <authorList>
            <person name="Rincon-Rosales R."/>
            <person name="Rogel M.A."/>
            <person name="Rincon-Medina C.I."/>
            <person name="Guerrero G."/>
            <person name="Manzano-Gomez L.A."/>
            <person name="Lopez-Lopez A."/>
            <person name="Rincon Molina F.A."/>
            <person name="Martinez-Romero E."/>
        </authorList>
    </citation>
    <scope>NUCLEOTIDE SEQUENCE</scope>
    <source>
        <strain evidence="1">ITTG S70</strain>
    </source>
</reference>
<evidence type="ECO:0008006" key="3">
    <source>
        <dbReference type="Google" id="ProtNLM"/>
    </source>
</evidence>
<dbReference type="Proteomes" id="UP001432360">
    <property type="component" value="Chromosome"/>
</dbReference>
<sequence length="132" mass="14675">MTSITEVLKQRWHEASKLVDLIDAERMKLLEPTEKRWHAALDALQLVNHQLDAHEHLRCDCCEAPIFDGEPRLGGNSMLCEDCAPTVQALLDEPEAFVDGNGDPATPEQCRQWYDEYIAAGASPTDSTARAA</sequence>
<evidence type="ECO:0000313" key="1">
    <source>
        <dbReference type="EMBL" id="WVT04650.1"/>
    </source>
</evidence>
<dbReference type="EMBL" id="CP133148">
    <property type="protein sequence ID" value="WVT04650.1"/>
    <property type="molecule type" value="Genomic_DNA"/>
</dbReference>
<evidence type="ECO:0000313" key="2">
    <source>
        <dbReference type="Proteomes" id="UP001432360"/>
    </source>
</evidence>
<gene>
    <name evidence="1" type="ORF">RB548_04355</name>
</gene>
<organism evidence="1 2">
    <name type="scientific">Sinorhizobium chiapasense</name>
    <dbReference type="NCBI Taxonomy" id="501572"/>
    <lineage>
        <taxon>Bacteria</taxon>
        <taxon>Pseudomonadati</taxon>
        <taxon>Pseudomonadota</taxon>
        <taxon>Alphaproteobacteria</taxon>
        <taxon>Hyphomicrobiales</taxon>
        <taxon>Rhizobiaceae</taxon>
        <taxon>Sinorhizobium/Ensifer group</taxon>
        <taxon>Sinorhizobium</taxon>
    </lineage>
</organism>
<dbReference type="RefSeq" id="WP_331373811.1">
    <property type="nucleotide sequence ID" value="NZ_CP133148.1"/>
</dbReference>
<accession>A0ABZ2BDS8</accession>